<dbReference type="PANTHER" id="PTHR43861">
    <property type="entry name" value="TRANS-ACONITATE 2-METHYLTRANSFERASE-RELATED"/>
    <property type="match status" value="1"/>
</dbReference>
<feature type="domain" description="Methyltransferase" evidence="1">
    <location>
        <begin position="66"/>
        <end position="191"/>
    </location>
</feature>
<dbReference type="RefSeq" id="WP_153117038.1">
    <property type="nucleotide sequence ID" value="NZ_JACIGE010000001.1"/>
</dbReference>
<protein>
    <submittedName>
        <fullName evidence="2">Ubiquinone/menaquinone biosynthesis C-methylase UbiE</fullName>
    </submittedName>
</protein>
<gene>
    <name evidence="2" type="ORF">GGD90_000157</name>
</gene>
<keyword evidence="3" id="KW-1185">Reference proteome</keyword>
<dbReference type="GO" id="GO:0008168">
    <property type="term" value="F:methyltransferase activity"/>
    <property type="evidence" value="ECO:0007669"/>
    <property type="project" value="UniProtKB-KW"/>
</dbReference>
<evidence type="ECO:0000313" key="3">
    <source>
        <dbReference type="Proteomes" id="UP000587070"/>
    </source>
</evidence>
<dbReference type="InterPro" id="IPR029063">
    <property type="entry name" value="SAM-dependent_MTases_sf"/>
</dbReference>
<evidence type="ECO:0000313" key="2">
    <source>
        <dbReference type="EMBL" id="MBB4245808.1"/>
    </source>
</evidence>
<evidence type="ECO:0000259" key="1">
    <source>
        <dbReference type="Pfam" id="PF13847"/>
    </source>
</evidence>
<dbReference type="InterPro" id="IPR025714">
    <property type="entry name" value="Methyltranfer_dom"/>
</dbReference>
<keyword evidence="2" id="KW-0830">Ubiquinone</keyword>
<accession>A0A840G4Y5</accession>
<proteinExistence type="predicted"/>
<dbReference type="GO" id="GO:0032259">
    <property type="term" value="P:methylation"/>
    <property type="evidence" value="ECO:0007669"/>
    <property type="project" value="UniProtKB-KW"/>
</dbReference>
<dbReference type="Pfam" id="PF13847">
    <property type="entry name" value="Methyltransf_31"/>
    <property type="match status" value="1"/>
</dbReference>
<dbReference type="OrthoDB" id="5330018at2"/>
<dbReference type="Gene3D" id="3.40.50.150">
    <property type="entry name" value="Vaccinia Virus protein VP39"/>
    <property type="match status" value="1"/>
</dbReference>
<name>A0A840G4Y5_RHOTE</name>
<dbReference type="SUPFAM" id="SSF53335">
    <property type="entry name" value="S-adenosyl-L-methionine-dependent methyltransferases"/>
    <property type="match status" value="1"/>
</dbReference>
<dbReference type="Proteomes" id="UP000587070">
    <property type="component" value="Unassembled WGS sequence"/>
</dbReference>
<dbReference type="PANTHER" id="PTHR43861:SF1">
    <property type="entry name" value="TRANS-ACONITATE 2-METHYLTRANSFERASE"/>
    <property type="match status" value="1"/>
</dbReference>
<comment type="caution">
    <text evidence="2">The sequence shown here is derived from an EMBL/GenBank/DDBJ whole genome shotgun (WGS) entry which is preliminary data.</text>
</comment>
<organism evidence="2 3">
    <name type="scientific">Rhodocyclus tenuis</name>
    <name type="common">Rhodospirillum tenue</name>
    <dbReference type="NCBI Taxonomy" id="1066"/>
    <lineage>
        <taxon>Bacteria</taxon>
        <taxon>Pseudomonadati</taxon>
        <taxon>Pseudomonadota</taxon>
        <taxon>Betaproteobacteria</taxon>
        <taxon>Rhodocyclales</taxon>
        <taxon>Rhodocyclaceae</taxon>
        <taxon>Rhodocyclus</taxon>
    </lineage>
</organism>
<keyword evidence="2" id="KW-0489">Methyltransferase</keyword>
<reference evidence="2 3" key="1">
    <citation type="submission" date="2020-08" db="EMBL/GenBank/DDBJ databases">
        <title>Genome sequencing of Purple Non-Sulfur Bacteria from various extreme environments.</title>
        <authorList>
            <person name="Mayer M."/>
        </authorList>
    </citation>
    <scope>NUCLEOTIDE SEQUENCE [LARGE SCALE GENOMIC DNA]</scope>
    <source>
        <strain evidence="2 3">2761</strain>
    </source>
</reference>
<dbReference type="CDD" id="cd02440">
    <property type="entry name" value="AdoMet_MTases"/>
    <property type="match status" value="1"/>
</dbReference>
<dbReference type="EMBL" id="JACIGE010000001">
    <property type="protein sequence ID" value="MBB4245808.1"/>
    <property type="molecule type" value="Genomic_DNA"/>
</dbReference>
<dbReference type="AlphaFoldDB" id="A0A840G4Y5"/>
<keyword evidence="2" id="KW-0808">Transferase</keyword>
<sequence length="292" mass="32546">MSVPRMLAHLFLERLSRQELPRVPEADAVMEVPEQIAAFADSGAENGILAWLYLFHSLQSAPLIRPGDTVLDLACGPANQLLRIAQLNPQAQFIGVDASARMLEQARATLERNQVGNVSLLQDDITCLRTVKDSSVDCALCTMSLHHLPDVHALQQTMHTTRRVLRRRGGVYLADFGRLKHRATQNYFAYDRADCQSAQFTRDFLNSLQAAFSVEELAQATAVFDDEVRQSQTALAPFMVVLKTPPRRQIDDATRGLAHALHAQLSAGQRRDFNNFDRWFRAAGNPSALALK</sequence>